<dbReference type="SUPFAM" id="SSF46689">
    <property type="entry name" value="Homeodomain-like"/>
    <property type="match status" value="1"/>
</dbReference>
<dbReference type="EMBL" id="CP042435">
    <property type="protein sequence ID" value="QEC67919.1"/>
    <property type="molecule type" value="Genomic_DNA"/>
</dbReference>
<evidence type="ECO:0000256" key="1">
    <source>
        <dbReference type="ARBA" id="ARBA00023015"/>
    </source>
</evidence>
<dbReference type="RefSeq" id="WP_147189726.1">
    <property type="nucleotide sequence ID" value="NZ_CP042435.1"/>
</dbReference>
<proteinExistence type="predicted"/>
<dbReference type="GO" id="GO:0043565">
    <property type="term" value="F:sequence-specific DNA binding"/>
    <property type="evidence" value="ECO:0007669"/>
    <property type="project" value="InterPro"/>
</dbReference>
<dbReference type="AlphaFoldDB" id="A0A5B8V9J4"/>
<accession>A0A5B8V9J4</accession>
<evidence type="ECO:0000313" key="5">
    <source>
        <dbReference type="EMBL" id="QEC67919.1"/>
    </source>
</evidence>
<keyword evidence="6" id="KW-1185">Reference proteome</keyword>
<dbReference type="Gene3D" id="1.10.10.60">
    <property type="entry name" value="Homeodomain-like"/>
    <property type="match status" value="2"/>
</dbReference>
<feature type="domain" description="HTH araC/xylS-type" evidence="4">
    <location>
        <begin position="224"/>
        <end position="322"/>
    </location>
</feature>
<reference evidence="5 6" key="1">
    <citation type="journal article" date="2016" name="Int. J. Syst. Evol. Microbiol.">
        <title>Panacibacter ginsenosidivorans gen. nov., sp. nov., with ginsenoside converting activity isolated from soil of a ginseng field.</title>
        <authorList>
            <person name="Siddiqi M.Z."/>
            <person name="Muhammad Shafi S."/>
            <person name="Choi K.D."/>
            <person name="Im W.T."/>
        </authorList>
    </citation>
    <scope>NUCLEOTIDE SEQUENCE [LARGE SCALE GENOMIC DNA]</scope>
    <source>
        <strain evidence="5 6">Gsoil1550</strain>
    </source>
</reference>
<dbReference type="InterPro" id="IPR018060">
    <property type="entry name" value="HTH_AraC"/>
</dbReference>
<name>A0A5B8V9J4_9BACT</name>
<keyword evidence="1" id="KW-0805">Transcription regulation</keyword>
<dbReference type="PANTHER" id="PTHR47893">
    <property type="entry name" value="REGULATORY PROTEIN PCHR"/>
    <property type="match status" value="1"/>
</dbReference>
<dbReference type="KEGG" id="pgin:FRZ67_11635"/>
<evidence type="ECO:0000313" key="6">
    <source>
        <dbReference type="Proteomes" id="UP000321533"/>
    </source>
</evidence>
<sequence length="324" mass="36691">MKPLLTIEHNHTALISFLPPLRFAQWYIPRHESEIIDNNEIQTATQFIEVSNTVILYAMMYAVNSVKAFITKPEPSVFFYFVLKGEHSITIQNAGQLKLRAGHFIVVSHPAMQAQLQMPAVKDHVIFILMPAVEDVVSRLALYPELHGERMQLNKRAPFIFGRQPFFMHASFFNVIKRITQAPFTEDLKQVCIELCAALIHLAFSQIQKQQVIAHTGQVFSFAHDIKNIIHAGALQHLSISEIARKSGHGSNKISGVFKKVFGVSLGSYIRNWKLQSAWNMLVETQVPVKKIAYACGYSNAANFCQAFKNRFHITPSSLRKKSS</sequence>
<organism evidence="5 6">
    <name type="scientific">Panacibacter ginsenosidivorans</name>
    <dbReference type="NCBI Taxonomy" id="1813871"/>
    <lineage>
        <taxon>Bacteria</taxon>
        <taxon>Pseudomonadati</taxon>
        <taxon>Bacteroidota</taxon>
        <taxon>Chitinophagia</taxon>
        <taxon>Chitinophagales</taxon>
        <taxon>Chitinophagaceae</taxon>
        <taxon>Panacibacter</taxon>
    </lineage>
</organism>
<evidence type="ECO:0000259" key="4">
    <source>
        <dbReference type="PROSITE" id="PS01124"/>
    </source>
</evidence>
<dbReference type="InterPro" id="IPR020449">
    <property type="entry name" value="Tscrpt_reg_AraC-type_HTH"/>
</dbReference>
<evidence type="ECO:0000256" key="2">
    <source>
        <dbReference type="ARBA" id="ARBA00023125"/>
    </source>
</evidence>
<dbReference type="GO" id="GO:0003700">
    <property type="term" value="F:DNA-binding transcription factor activity"/>
    <property type="evidence" value="ECO:0007669"/>
    <property type="project" value="InterPro"/>
</dbReference>
<dbReference type="Pfam" id="PF12833">
    <property type="entry name" value="HTH_18"/>
    <property type="match status" value="1"/>
</dbReference>
<evidence type="ECO:0000256" key="3">
    <source>
        <dbReference type="ARBA" id="ARBA00023163"/>
    </source>
</evidence>
<dbReference type="InterPro" id="IPR053142">
    <property type="entry name" value="PchR_regulatory_protein"/>
</dbReference>
<keyword evidence="2" id="KW-0238">DNA-binding</keyword>
<dbReference type="SMART" id="SM00342">
    <property type="entry name" value="HTH_ARAC"/>
    <property type="match status" value="1"/>
</dbReference>
<dbReference type="PANTHER" id="PTHR47893:SF1">
    <property type="entry name" value="REGULATORY PROTEIN PCHR"/>
    <property type="match status" value="1"/>
</dbReference>
<dbReference type="OrthoDB" id="669939at2"/>
<keyword evidence="3" id="KW-0804">Transcription</keyword>
<dbReference type="PROSITE" id="PS01124">
    <property type="entry name" value="HTH_ARAC_FAMILY_2"/>
    <property type="match status" value="1"/>
</dbReference>
<dbReference type="Proteomes" id="UP000321533">
    <property type="component" value="Chromosome"/>
</dbReference>
<protein>
    <submittedName>
        <fullName evidence="5">Helix-turn-helix domain-containing protein</fullName>
    </submittedName>
</protein>
<dbReference type="PRINTS" id="PR00032">
    <property type="entry name" value="HTHARAC"/>
</dbReference>
<gene>
    <name evidence="5" type="ORF">FRZ67_11635</name>
</gene>
<dbReference type="InterPro" id="IPR009057">
    <property type="entry name" value="Homeodomain-like_sf"/>
</dbReference>